<organism evidence="1 2">
    <name type="scientific">Massilia suwonensis</name>
    <dbReference type="NCBI Taxonomy" id="648895"/>
    <lineage>
        <taxon>Bacteria</taxon>
        <taxon>Pseudomonadati</taxon>
        <taxon>Pseudomonadota</taxon>
        <taxon>Betaproteobacteria</taxon>
        <taxon>Burkholderiales</taxon>
        <taxon>Oxalobacteraceae</taxon>
        <taxon>Telluria group</taxon>
        <taxon>Massilia</taxon>
    </lineage>
</organism>
<dbReference type="Proteomes" id="UP001596101">
    <property type="component" value="Unassembled WGS sequence"/>
</dbReference>
<dbReference type="EMBL" id="JBHSMR010000013">
    <property type="protein sequence ID" value="MFC5478716.1"/>
    <property type="molecule type" value="Genomic_DNA"/>
</dbReference>
<reference evidence="2" key="1">
    <citation type="journal article" date="2019" name="Int. J. Syst. Evol. Microbiol.">
        <title>The Global Catalogue of Microorganisms (GCM) 10K type strain sequencing project: providing services to taxonomists for standard genome sequencing and annotation.</title>
        <authorList>
            <consortium name="The Broad Institute Genomics Platform"/>
            <consortium name="The Broad Institute Genome Sequencing Center for Infectious Disease"/>
            <person name="Wu L."/>
            <person name="Ma J."/>
        </authorList>
    </citation>
    <scope>NUCLEOTIDE SEQUENCE [LARGE SCALE GENOMIC DNA]</scope>
    <source>
        <strain evidence="2">CCUG 43111</strain>
    </source>
</reference>
<evidence type="ECO:0000313" key="2">
    <source>
        <dbReference type="Proteomes" id="UP001596101"/>
    </source>
</evidence>
<accession>A0ABW0MPH2</accession>
<name>A0ABW0MPH2_9BURK</name>
<protein>
    <submittedName>
        <fullName evidence="1">Uncharacterized protein</fullName>
    </submittedName>
</protein>
<evidence type="ECO:0000313" key="1">
    <source>
        <dbReference type="EMBL" id="MFC5478716.1"/>
    </source>
</evidence>
<dbReference type="RefSeq" id="WP_379754913.1">
    <property type="nucleotide sequence ID" value="NZ_JBHSMR010000013.1"/>
</dbReference>
<proteinExistence type="predicted"/>
<keyword evidence="2" id="KW-1185">Reference proteome</keyword>
<comment type="caution">
    <text evidence="1">The sequence shown here is derived from an EMBL/GenBank/DDBJ whole genome shotgun (WGS) entry which is preliminary data.</text>
</comment>
<gene>
    <name evidence="1" type="ORF">ACFPQ5_10975</name>
</gene>
<sequence length="92" mass="9962">MKTLTITDLARSEQLDRPTMAAVRGGWKMGPTPWVPGDLKFAGSEDSSITATQNLAQMQEVLTATANGSAFVEGVRVDSDVVQRGENKIVRR</sequence>